<dbReference type="InterPro" id="IPR004761">
    <property type="entry name" value="Spore_GerAB"/>
</dbReference>
<keyword evidence="10" id="KW-1185">Reference proteome</keyword>
<keyword evidence="3" id="KW-0813">Transport</keyword>
<protein>
    <submittedName>
        <fullName evidence="9">Spore gernimation protein</fullName>
    </submittedName>
</protein>
<feature type="transmembrane region" description="Helical" evidence="8">
    <location>
        <begin position="219"/>
        <end position="240"/>
    </location>
</feature>
<feature type="transmembrane region" description="Helical" evidence="8">
    <location>
        <begin position="118"/>
        <end position="135"/>
    </location>
</feature>
<comment type="subcellular location">
    <subcellularLocation>
        <location evidence="1">Membrane</location>
        <topology evidence="1">Multi-pass membrane protein</topology>
    </subcellularLocation>
</comment>
<dbReference type="GO" id="GO:0009847">
    <property type="term" value="P:spore germination"/>
    <property type="evidence" value="ECO:0007669"/>
    <property type="project" value="InterPro"/>
</dbReference>
<feature type="transmembrane region" description="Helical" evidence="8">
    <location>
        <begin position="141"/>
        <end position="161"/>
    </location>
</feature>
<keyword evidence="4" id="KW-0309">Germination</keyword>
<dbReference type="AlphaFoldDB" id="A0A398BFJ5"/>
<name>A0A398BFJ5_9BACI</name>
<dbReference type="RefSeq" id="WP_119115260.1">
    <property type="nucleotide sequence ID" value="NZ_QWVS01000002.1"/>
</dbReference>
<feature type="transmembrane region" description="Helical" evidence="8">
    <location>
        <begin position="335"/>
        <end position="353"/>
    </location>
</feature>
<dbReference type="EMBL" id="QWVS01000002">
    <property type="protein sequence ID" value="RID89149.1"/>
    <property type="molecule type" value="Genomic_DNA"/>
</dbReference>
<accession>A0A398BFJ5</accession>
<evidence type="ECO:0000256" key="4">
    <source>
        <dbReference type="ARBA" id="ARBA00022544"/>
    </source>
</evidence>
<dbReference type="PANTHER" id="PTHR34975">
    <property type="entry name" value="SPORE GERMINATION PROTEIN A2"/>
    <property type="match status" value="1"/>
</dbReference>
<dbReference type="Pfam" id="PF03845">
    <property type="entry name" value="Spore_permease"/>
    <property type="match status" value="1"/>
</dbReference>
<feature type="transmembrane region" description="Helical" evidence="8">
    <location>
        <begin position="187"/>
        <end position="207"/>
    </location>
</feature>
<comment type="similarity">
    <text evidence="2">Belongs to the amino acid-polyamine-organocation (APC) superfamily. Spore germination protein (SGP) (TC 2.A.3.9) family.</text>
</comment>
<dbReference type="GO" id="GO:0016020">
    <property type="term" value="C:membrane"/>
    <property type="evidence" value="ECO:0007669"/>
    <property type="project" value="UniProtKB-SubCell"/>
</dbReference>
<keyword evidence="6 8" id="KW-1133">Transmembrane helix</keyword>
<feature type="transmembrane region" description="Helical" evidence="8">
    <location>
        <begin position="305"/>
        <end position="323"/>
    </location>
</feature>
<gene>
    <name evidence="9" type="ORF">D1953_00840</name>
</gene>
<feature type="transmembrane region" description="Helical" evidence="8">
    <location>
        <begin position="82"/>
        <end position="106"/>
    </location>
</feature>
<reference evidence="9 10" key="1">
    <citation type="submission" date="2018-08" db="EMBL/GenBank/DDBJ databases">
        <title>Bacillus jemisoniae sp. nov., Bacillus chryseoplanitiae sp. nov., Bacillus resnikiae sp. nov., and Bacillus frankliniae sp. nov., isolated from Viking spacecraft and associated surfaces.</title>
        <authorList>
            <person name="Seuylemezian A."/>
            <person name="Vaishampayan P."/>
        </authorList>
    </citation>
    <scope>NUCLEOTIDE SEQUENCE [LARGE SCALE GENOMIC DNA]</scope>
    <source>
        <strain evidence="9 10">MA001</strain>
    </source>
</reference>
<dbReference type="NCBIfam" id="TIGR00912">
    <property type="entry name" value="2A0309"/>
    <property type="match status" value="1"/>
</dbReference>
<evidence type="ECO:0000256" key="8">
    <source>
        <dbReference type="SAM" id="Phobius"/>
    </source>
</evidence>
<keyword evidence="5 8" id="KW-0812">Transmembrane</keyword>
<evidence type="ECO:0000256" key="3">
    <source>
        <dbReference type="ARBA" id="ARBA00022448"/>
    </source>
</evidence>
<sequence>MKSTVSFVNAYIAFFIIHTSQIGMGILGFPRIIYLAAKQDAWVSILLSGLFISLITWIMIRILNHYENFNLYEINENVFGRFIGSIINTVIVIYFIASNYSIIISYVELSLSWGYEGVYEWVGVFALLLVTLYAVSGGFRVVAGVCFLSFFITVWIIFALYQPFESLQITRILPILTTSPPEIMEGVFNSSYTMLGFETLFFIFPFIKEKDKLLFISQLAVWFTTLLVLFTTVISILFFSSKELEKNIWPLVSMISVVHFPFLERFEYIAVSIWILVIFSNLSITLFISSKGVKHIFHVKQKHGIWIISIIIFITSFFITKRVDINLFINQIGHIGFYLWFVYPILLYFISIIKSKILSHS</sequence>
<dbReference type="Proteomes" id="UP000266016">
    <property type="component" value="Unassembled WGS sequence"/>
</dbReference>
<feature type="transmembrane region" description="Helical" evidence="8">
    <location>
        <begin position="41"/>
        <end position="62"/>
    </location>
</feature>
<feature type="transmembrane region" description="Helical" evidence="8">
    <location>
        <begin position="6"/>
        <end position="29"/>
    </location>
</feature>
<feature type="transmembrane region" description="Helical" evidence="8">
    <location>
        <begin position="269"/>
        <end position="293"/>
    </location>
</feature>
<evidence type="ECO:0000313" key="9">
    <source>
        <dbReference type="EMBL" id="RID89149.1"/>
    </source>
</evidence>
<evidence type="ECO:0000256" key="1">
    <source>
        <dbReference type="ARBA" id="ARBA00004141"/>
    </source>
</evidence>
<evidence type="ECO:0000256" key="7">
    <source>
        <dbReference type="ARBA" id="ARBA00023136"/>
    </source>
</evidence>
<evidence type="ECO:0000256" key="6">
    <source>
        <dbReference type="ARBA" id="ARBA00022989"/>
    </source>
</evidence>
<proteinExistence type="inferred from homology"/>
<evidence type="ECO:0000256" key="2">
    <source>
        <dbReference type="ARBA" id="ARBA00007998"/>
    </source>
</evidence>
<organism evidence="9 10">
    <name type="scientific">Peribacillus asahii</name>
    <dbReference type="NCBI Taxonomy" id="228899"/>
    <lineage>
        <taxon>Bacteria</taxon>
        <taxon>Bacillati</taxon>
        <taxon>Bacillota</taxon>
        <taxon>Bacilli</taxon>
        <taxon>Bacillales</taxon>
        <taxon>Bacillaceae</taxon>
        <taxon>Peribacillus</taxon>
    </lineage>
</organism>
<keyword evidence="7 8" id="KW-0472">Membrane</keyword>
<dbReference type="PANTHER" id="PTHR34975:SF2">
    <property type="entry name" value="SPORE GERMINATION PROTEIN A2"/>
    <property type="match status" value="1"/>
</dbReference>
<evidence type="ECO:0000256" key="5">
    <source>
        <dbReference type="ARBA" id="ARBA00022692"/>
    </source>
</evidence>
<comment type="caution">
    <text evidence="9">The sequence shown here is derived from an EMBL/GenBank/DDBJ whole genome shotgun (WGS) entry which is preliminary data.</text>
</comment>
<evidence type="ECO:0000313" key="10">
    <source>
        <dbReference type="Proteomes" id="UP000266016"/>
    </source>
</evidence>